<organism evidence="2 3">
    <name type="scientific">Jaapia argillacea MUCL 33604</name>
    <dbReference type="NCBI Taxonomy" id="933084"/>
    <lineage>
        <taxon>Eukaryota</taxon>
        <taxon>Fungi</taxon>
        <taxon>Dikarya</taxon>
        <taxon>Basidiomycota</taxon>
        <taxon>Agaricomycotina</taxon>
        <taxon>Agaricomycetes</taxon>
        <taxon>Agaricomycetidae</taxon>
        <taxon>Jaapiales</taxon>
        <taxon>Jaapiaceae</taxon>
        <taxon>Jaapia</taxon>
    </lineage>
</organism>
<dbReference type="Proteomes" id="UP000027265">
    <property type="component" value="Unassembled WGS sequence"/>
</dbReference>
<name>A0A067PI79_9AGAM</name>
<evidence type="ECO:0000313" key="3">
    <source>
        <dbReference type="Proteomes" id="UP000027265"/>
    </source>
</evidence>
<feature type="region of interest" description="Disordered" evidence="1">
    <location>
        <begin position="115"/>
        <end position="138"/>
    </location>
</feature>
<proteinExistence type="predicted"/>
<dbReference type="EMBL" id="KL197756">
    <property type="protein sequence ID" value="KDQ50732.1"/>
    <property type="molecule type" value="Genomic_DNA"/>
</dbReference>
<protein>
    <submittedName>
        <fullName evidence="2">Uncharacterized protein</fullName>
    </submittedName>
</protein>
<feature type="compositionally biased region" description="Low complexity" evidence="1">
    <location>
        <begin position="115"/>
        <end position="124"/>
    </location>
</feature>
<keyword evidence="3" id="KW-1185">Reference proteome</keyword>
<evidence type="ECO:0000256" key="1">
    <source>
        <dbReference type="SAM" id="MobiDB-lite"/>
    </source>
</evidence>
<reference evidence="3" key="1">
    <citation type="journal article" date="2014" name="Proc. Natl. Acad. Sci. U.S.A.">
        <title>Extensive sampling of basidiomycete genomes demonstrates inadequacy of the white-rot/brown-rot paradigm for wood decay fungi.</title>
        <authorList>
            <person name="Riley R."/>
            <person name="Salamov A.A."/>
            <person name="Brown D.W."/>
            <person name="Nagy L.G."/>
            <person name="Floudas D."/>
            <person name="Held B.W."/>
            <person name="Levasseur A."/>
            <person name="Lombard V."/>
            <person name="Morin E."/>
            <person name="Otillar R."/>
            <person name="Lindquist E.A."/>
            <person name="Sun H."/>
            <person name="LaButti K.M."/>
            <person name="Schmutz J."/>
            <person name="Jabbour D."/>
            <person name="Luo H."/>
            <person name="Baker S.E."/>
            <person name="Pisabarro A.G."/>
            <person name="Walton J.D."/>
            <person name="Blanchette R.A."/>
            <person name="Henrissat B."/>
            <person name="Martin F."/>
            <person name="Cullen D."/>
            <person name="Hibbett D.S."/>
            <person name="Grigoriev I.V."/>
        </authorList>
    </citation>
    <scope>NUCLEOTIDE SEQUENCE [LARGE SCALE GENOMIC DNA]</scope>
    <source>
        <strain evidence="3">MUCL 33604</strain>
    </source>
</reference>
<dbReference type="AlphaFoldDB" id="A0A067PI79"/>
<sequence>MVLLGCWDVGWERRGVRRRVLGGMTRFIYLLVSGSLQRLLRTSTELPSWNRQRRNLSLLMMVVILAPGGRWALHTGKPILTSLIGRLRYIWLSKHPEVSLPALLKLLKALESTSASSSSTSDSHSNAEPTDSSRDAPYPYPSLQPTLVTYAVVIDGLLKKGEWESGLFV</sequence>
<dbReference type="InParanoid" id="A0A067PI79"/>
<gene>
    <name evidence="2" type="ORF">JAAARDRAFT_550621</name>
</gene>
<dbReference type="HOGENOM" id="CLU_1578750_0_0_1"/>
<evidence type="ECO:0000313" key="2">
    <source>
        <dbReference type="EMBL" id="KDQ50732.1"/>
    </source>
</evidence>
<accession>A0A067PI79</accession>